<protein>
    <recommendedName>
        <fullName evidence="4">DUF2226 domain-containing protein</fullName>
    </recommendedName>
</protein>
<dbReference type="InParanoid" id="G0ECK9"/>
<dbReference type="eggNOG" id="ENOG502N5AG">
    <property type="taxonomic scope" value="Archaea"/>
</dbReference>
<dbReference type="Proteomes" id="UP000001037">
    <property type="component" value="Chromosome"/>
</dbReference>
<gene>
    <name evidence="2" type="ordered locus">Pyrfu_1724</name>
</gene>
<evidence type="ECO:0000313" key="2">
    <source>
        <dbReference type="EMBL" id="AEM39579.1"/>
    </source>
</evidence>
<dbReference type="AlphaFoldDB" id="G0ECK9"/>
<feature type="region of interest" description="Disordered" evidence="1">
    <location>
        <begin position="334"/>
        <end position="372"/>
    </location>
</feature>
<proteinExistence type="predicted"/>
<accession>G0ECK9</accession>
<evidence type="ECO:0000313" key="3">
    <source>
        <dbReference type="Proteomes" id="UP000001037"/>
    </source>
</evidence>
<evidence type="ECO:0000256" key="1">
    <source>
        <dbReference type="SAM" id="MobiDB-lite"/>
    </source>
</evidence>
<dbReference type="KEGG" id="pfm:Pyrfu_1724"/>
<feature type="compositionally biased region" description="Basic and acidic residues" evidence="1">
    <location>
        <begin position="350"/>
        <end position="369"/>
    </location>
</feature>
<dbReference type="STRING" id="694429.Pyrfu_1724"/>
<organism evidence="2 3">
    <name type="scientific">Pyrolobus fumarii (strain DSM 11204 / 1A)</name>
    <dbReference type="NCBI Taxonomy" id="694429"/>
    <lineage>
        <taxon>Archaea</taxon>
        <taxon>Thermoproteota</taxon>
        <taxon>Thermoprotei</taxon>
        <taxon>Desulfurococcales</taxon>
        <taxon>Pyrodictiaceae</taxon>
        <taxon>Pyrolobus</taxon>
    </lineage>
</organism>
<name>G0ECK9_PYRF1</name>
<dbReference type="EMBL" id="CP002838">
    <property type="protein sequence ID" value="AEM39579.1"/>
    <property type="molecule type" value="Genomic_DNA"/>
</dbReference>
<sequence length="383" mass="43362">MPFISRGITVGFVRADEKSLAEVLEELSNKKFSGRLEFAVTCDGTKLSGAIELLDGKIVAAELELPSLVRGSEALRRVLEKWVRNCRGYAEIVELDRGKIDVDLAENPAARVDIEESTKMVKEALQVIREVVKGKEEGTEEEMAPTAPLVEVSEAHVTEEGEYKPSIEGEVRVEERIEKQERLPTPLEEEKSVVEEVEAVPSTERLIERLDSSLFDATIVLRGTLSDSGAIQSHEVDRLVQRLIEVSRNNPDKTIVAFVNDRLNEIRGKLVAYDGILVAALVKRENKRLLDADAIRELASFERPLLYSIYLIDPSVDETLHKLAQESARRAREATKLEKEEVVVEAPTSEARESEERKRHEHGKSEQKESRRRRFLLFFRRGR</sequence>
<dbReference type="HOGENOM" id="CLU_720837_0_0_2"/>
<keyword evidence="3" id="KW-1185">Reference proteome</keyword>
<reference evidence="2 3" key="1">
    <citation type="journal article" date="2011" name="Stand. Genomic Sci.">
        <title>Complete genome sequence of the hyperthermophilic chemolithoautotroph Pyrolobus fumarii type strain (1A).</title>
        <authorList>
            <person name="Anderson I."/>
            <person name="Goker M."/>
            <person name="Nolan M."/>
            <person name="Lucas S."/>
            <person name="Hammon N."/>
            <person name="Deshpande S."/>
            <person name="Cheng J.F."/>
            <person name="Tapia R."/>
            <person name="Han C."/>
            <person name="Goodwin L."/>
            <person name="Pitluck S."/>
            <person name="Huntemann M."/>
            <person name="Liolios K."/>
            <person name="Ivanova N."/>
            <person name="Pagani I."/>
            <person name="Mavromatis K."/>
            <person name="Ovchinikova G."/>
            <person name="Pati A."/>
            <person name="Chen A."/>
            <person name="Palaniappan K."/>
            <person name="Land M."/>
            <person name="Hauser L."/>
            <person name="Brambilla E.M."/>
            <person name="Huber H."/>
            <person name="Yasawong M."/>
            <person name="Rohde M."/>
            <person name="Spring S."/>
            <person name="Abt B."/>
            <person name="Sikorski J."/>
            <person name="Wirth R."/>
            <person name="Detter J.C."/>
            <person name="Woyke T."/>
            <person name="Bristow J."/>
            <person name="Eisen J.A."/>
            <person name="Markowitz V."/>
            <person name="Hugenholtz P."/>
            <person name="Kyrpides N.C."/>
            <person name="Klenk H.P."/>
            <person name="Lapidus A."/>
        </authorList>
    </citation>
    <scope>NUCLEOTIDE SEQUENCE [LARGE SCALE GENOMIC DNA]</scope>
    <source>
        <strain evidence="3">DSM 11204 / 1A</strain>
    </source>
</reference>
<evidence type="ECO:0008006" key="4">
    <source>
        <dbReference type="Google" id="ProtNLM"/>
    </source>
</evidence>